<name>A0ABS7S3Q9_9MICO</name>
<organism evidence="9 10">
    <name type="scientific">Occultella gossypii</name>
    <dbReference type="NCBI Taxonomy" id="2800820"/>
    <lineage>
        <taxon>Bacteria</taxon>
        <taxon>Bacillati</taxon>
        <taxon>Actinomycetota</taxon>
        <taxon>Actinomycetes</taxon>
        <taxon>Micrococcales</taxon>
        <taxon>Ruaniaceae</taxon>
        <taxon>Occultella</taxon>
    </lineage>
</organism>
<feature type="transmembrane region" description="Helical" evidence="7">
    <location>
        <begin position="20"/>
        <end position="43"/>
    </location>
</feature>
<evidence type="ECO:0000256" key="6">
    <source>
        <dbReference type="ARBA" id="ARBA00023136"/>
    </source>
</evidence>
<evidence type="ECO:0000256" key="4">
    <source>
        <dbReference type="ARBA" id="ARBA00022692"/>
    </source>
</evidence>
<dbReference type="SUPFAM" id="SSF160964">
    <property type="entry name" value="MalF N-terminal region-like"/>
    <property type="match status" value="1"/>
</dbReference>
<dbReference type="InterPro" id="IPR035906">
    <property type="entry name" value="MetI-like_sf"/>
</dbReference>
<dbReference type="InterPro" id="IPR000515">
    <property type="entry name" value="MetI-like"/>
</dbReference>
<feature type="transmembrane region" description="Helical" evidence="7">
    <location>
        <begin position="166"/>
        <end position="188"/>
    </location>
</feature>
<evidence type="ECO:0000256" key="2">
    <source>
        <dbReference type="ARBA" id="ARBA00022448"/>
    </source>
</evidence>
<comment type="similarity">
    <text evidence="7">Belongs to the binding-protein-dependent transport system permease family.</text>
</comment>
<reference evidence="9 10" key="1">
    <citation type="submission" date="2021-04" db="EMBL/GenBank/DDBJ databases">
        <title>Ruania sp. nov., isolated from sandy soil of mangrove forest.</title>
        <authorList>
            <person name="Ge X."/>
            <person name="Huang R."/>
            <person name="Liu W."/>
        </authorList>
    </citation>
    <scope>NUCLEOTIDE SEQUENCE [LARGE SCALE GENOMIC DNA]</scope>
    <source>
        <strain evidence="9 10">N2-46</strain>
    </source>
</reference>
<comment type="subcellular location">
    <subcellularLocation>
        <location evidence="1 7">Cell membrane</location>
        <topology evidence="1 7">Multi-pass membrane protein</topology>
    </subcellularLocation>
</comment>
<dbReference type="EMBL" id="JAGSHT010000002">
    <property type="protein sequence ID" value="MBZ2194742.1"/>
    <property type="molecule type" value="Genomic_DNA"/>
</dbReference>
<keyword evidence="5 7" id="KW-1133">Transmembrane helix</keyword>
<keyword evidence="3" id="KW-1003">Cell membrane</keyword>
<keyword evidence="4 7" id="KW-0812">Transmembrane</keyword>
<dbReference type="InterPro" id="IPR051393">
    <property type="entry name" value="ABC_transporter_permease"/>
</dbReference>
<accession>A0ABS7S3Q9</accession>
<dbReference type="SUPFAM" id="SSF161098">
    <property type="entry name" value="MetI-like"/>
    <property type="match status" value="1"/>
</dbReference>
<feature type="transmembrane region" description="Helical" evidence="7">
    <location>
        <begin position="215"/>
        <end position="236"/>
    </location>
</feature>
<evidence type="ECO:0000256" key="3">
    <source>
        <dbReference type="ARBA" id="ARBA00022475"/>
    </source>
</evidence>
<dbReference type="Proteomes" id="UP000826651">
    <property type="component" value="Unassembled WGS sequence"/>
</dbReference>
<dbReference type="CDD" id="cd06261">
    <property type="entry name" value="TM_PBP2"/>
    <property type="match status" value="1"/>
</dbReference>
<comment type="caution">
    <text evidence="9">The sequence shown here is derived from an EMBL/GenBank/DDBJ whole genome shotgun (WGS) entry which is preliminary data.</text>
</comment>
<dbReference type="PANTHER" id="PTHR30193:SF37">
    <property type="entry name" value="INNER MEMBRANE ABC TRANSPORTER PERMEASE PROTEIN YCJO"/>
    <property type="match status" value="1"/>
</dbReference>
<dbReference type="Pfam" id="PF00528">
    <property type="entry name" value="BPD_transp_1"/>
    <property type="match status" value="1"/>
</dbReference>
<keyword evidence="2 7" id="KW-0813">Transport</keyword>
<gene>
    <name evidence="9" type="ORF">KCQ71_01145</name>
</gene>
<keyword evidence="10" id="KW-1185">Reference proteome</keyword>
<feature type="transmembrane region" description="Helical" evidence="7">
    <location>
        <begin position="120"/>
        <end position="138"/>
    </location>
</feature>
<dbReference type="Gene3D" id="1.10.3720.10">
    <property type="entry name" value="MetI-like"/>
    <property type="match status" value="1"/>
</dbReference>
<evidence type="ECO:0000256" key="7">
    <source>
        <dbReference type="RuleBase" id="RU363032"/>
    </source>
</evidence>
<protein>
    <submittedName>
        <fullName evidence="9">Sugar ABC transporter permease</fullName>
    </submittedName>
</protein>
<feature type="domain" description="ABC transmembrane type-1" evidence="8">
    <location>
        <begin position="79"/>
        <end position="292"/>
    </location>
</feature>
<sequence>MRTARPTGGRPAPAPGGRRWGGLAYVLPSLLVLLVTALVPVFMTVGYSFTDYSILEDGEFVGFDNYTRMFSDPVFTSALRVTIIFTLISVPLQTIGALVLAETLAKRFRNRFGQFTRSVLFIPSIASMVVAGTVWRMLLGDQGLLNEILRGLGLEASNLLGRPTSALIAVSLIAVWANVGYFVVIYYAGILEVPASLYEASALDGAGGFRQFRHITWPGVSASTVVVVVLGTIWSFQTFDLIYVMTGGGPGGATSTLVFAIYRFGFQNFQMGYASAVAVVLLIGVLAISIVQNRLLTRKD</sequence>
<evidence type="ECO:0000313" key="10">
    <source>
        <dbReference type="Proteomes" id="UP000826651"/>
    </source>
</evidence>
<evidence type="ECO:0000259" key="8">
    <source>
        <dbReference type="PROSITE" id="PS50928"/>
    </source>
</evidence>
<feature type="transmembrane region" description="Helical" evidence="7">
    <location>
        <begin position="78"/>
        <end position="100"/>
    </location>
</feature>
<evidence type="ECO:0000313" key="9">
    <source>
        <dbReference type="EMBL" id="MBZ2194742.1"/>
    </source>
</evidence>
<proteinExistence type="inferred from homology"/>
<evidence type="ECO:0000256" key="5">
    <source>
        <dbReference type="ARBA" id="ARBA00022989"/>
    </source>
</evidence>
<dbReference type="PANTHER" id="PTHR30193">
    <property type="entry name" value="ABC TRANSPORTER PERMEASE PROTEIN"/>
    <property type="match status" value="1"/>
</dbReference>
<feature type="transmembrane region" description="Helical" evidence="7">
    <location>
        <begin position="271"/>
        <end position="291"/>
    </location>
</feature>
<evidence type="ECO:0000256" key="1">
    <source>
        <dbReference type="ARBA" id="ARBA00004651"/>
    </source>
</evidence>
<dbReference type="PROSITE" id="PS50928">
    <property type="entry name" value="ABC_TM1"/>
    <property type="match status" value="1"/>
</dbReference>
<keyword evidence="6 7" id="KW-0472">Membrane</keyword>